<dbReference type="InterPro" id="IPR032255">
    <property type="entry name" value="HBM"/>
</dbReference>
<dbReference type="PROSITE" id="PS51753">
    <property type="entry name" value="HBM"/>
    <property type="match status" value="1"/>
</dbReference>
<dbReference type="SMART" id="SM00304">
    <property type="entry name" value="HAMP"/>
    <property type="match status" value="1"/>
</dbReference>
<dbReference type="InterPro" id="IPR004090">
    <property type="entry name" value="Chemotax_Me-accpt_rcpt"/>
</dbReference>
<evidence type="ECO:0000313" key="12">
    <source>
        <dbReference type="Proteomes" id="UP000325255"/>
    </source>
</evidence>
<dbReference type="PANTHER" id="PTHR32089:SF112">
    <property type="entry name" value="LYSOZYME-LIKE PROTEIN-RELATED"/>
    <property type="match status" value="1"/>
</dbReference>
<evidence type="ECO:0000256" key="3">
    <source>
        <dbReference type="ARBA" id="ARBA00023004"/>
    </source>
</evidence>
<dbReference type="CDD" id="cd06225">
    <property type="entry name" value="HAMP"/>
    <property type="match status" value="1"/>
</dbReference>
<dbReference type="GO" id="GO:0007165">
    <property type="term" value="P:signal transduction"/>
    <property type="evidence" value="ECO:0007669"/>
    <property type="project" value="UniProtKB-KW"/>
</dbReference>
<feature type="domain" description="Methyl-accepting transducer" evidence="8">
    <location>
        <begin position="415"/>
        <end position="651"/>
    </location>
</feature>
<name>A0A5M6J167_9PROT</name>
<dbReference type="GO" id="GO:0046872">
    <property type="term" value="F:metal ion binding"/>
    <property type="evidence" value="ECO:0007669"/>
    <property type="project" value="UniProtKB-KW"/>
</dbReference>
<dbReference type="NCBIfam" id="TIGR02481">
    <property type="entry name" value="hemeryth_dom"/>
    <property type="match status" value="1"/>
</dbReference>
<evidence type="ECO:0000256" key="7">
    <source>
        <dbReference type="SAM" id="Phobius"/>
    </source>
</evidence>
<keyword evidence="12" id="KW-1185">Reference proteome</keyword>
<dbReference type="Gene3D" id="1.20.120.50">
    <property type="entry name" value="Hemerythrin-like"/>
    <property type="match status" value="1"/>
</dbReference>
<organism evidence="11 12">
    <name type="scientific">Rhodovastum atsumiense</name>
    <dbReference type="NCBI Taxonomy" id="504468"/>
    <lineage>
        <taxon>Bacteria</taxon>
        <taxon>Pseudomonadati</taxon>
        <taxon>Pseudomonadota</taxon>
        <taxon>Alphaproteobacteria</taxon>
        <taxon>Acetobacterales</taxon>
        <taxon>Acetobacteraceae</taxon>
        <taxon>Rhodovastum</taxon>
    </lineage>
</organism>
<evidence type="ECO:0000256" key="1">
    <source>
        <dbReference type="ARBA" id="ARBA00010587"/>
    </source>
</evidence>
<dbReference type="Pfam" id="PF01814">
    <property type="entry name" value="Hemerythrin"/>
    <property type="match status" value="1"/>
</dbReference>
<dbReference type="PANTHER" id="PTHR32089">
    <property type="entry name" value="METHYL-ACCEPTING CHEMOTAXIS PROTEIN MCPB"/>
    <property type="match status" value="1"/>
</dbReference>
<comment type="similarity">
    <text evidence="5">Belongs to the methyl-accepting chemotaxis (MCP) protein family.</text>
</comment>
<dbReference type="PROSITE" id="PS50885">
    <property type="entry name" value="HAMP"/>
    <property type="match status" value="1"/>
</dbReference>
<dbReference type="AlphaFoldDB" id="A0A5M6J167"/>
<dbReference type="SUPFAM" id="SSF58104">
    <property type="entry name" value="Methyl-accepting chemotaxis protein (MCP) signaling domain"/>
    <property type="match status" value="1"/>
</dbReference>
<dbReference type="InterPro" id="IPR024478">
    <property type="entry name" value="HlyB_4HB_MCP"/>
</dbReference>
<dbReference type="Pfam" id="PF00672">
    <property type="entry name" value="HAMP"/>
    <property type="match status" value="1"/>
</dbReference>
<dbReference type="PRINTS" id="PR00260">
    <property type="entry name" value="CHEMTRNSDUCR"/>
</dbReference>
<reference evidence="11 12" key="1">
    <citation type="submission" date="2019-09" db="EMBL/GenBank/DDBJ databases">
        <title>Genome sequence of Rhodovastum atsumiense, a diverse member of the Acetobacteraceae family of non-sulfur purple photosynthetic bacteria.</title>
        <authorList>
            <person name="Meyer T."/>
            <person name="Kyndt J."/>
        </authorList>
    </citation>
    <scope>NUCLEOTIDE SEQUENCE [LARGE SCALE GENOMIC DNA]</scope>
    <source>
        <strain evidence="11 12">DSM 21279</strain>
    </source>
</reference>
<evidence type="ECO:0000259" key="9">
    <source>
        <dbReference type="PROSITE" id="PS50885"/>
    </source>
</evidence>
<evidence type="ECO:0000256" key="6">
    <source>
        <dbReference type="PROSITE-ProRule" id="PRU00284"/>
    </source>
</evidence>
<dbReference type="PROSITE" id="PS50111">
    <property type="entry name" value="CHEMOTAXIS_TRANSDUC_2"/>
    <property type="match status" value="1"/>
</dbReference>
<dbReference type="InterPro" id="IPR035938">
    <property type="entry name" value="Hemerythrin-like_sf"/>
</dbReference>
<dbReference type="PROSITE" id="PS00550">
    <property type="entry name" value="HEMERYTHRINS"/>
    <property type="match status" value="1"/>
</dbReference>
<keyword evidence="2" id="KW-0479">Metal-binding</keyword>
<evidence type="ECO:0000259" key="10">
    <source>
        <dbReference type="PROSITE" id="PS51753"/>
    </source>
</evidence>
<evidence type="ECO:0000256" key="4">
    <source>
        <dbReference type="ARBA" id="ARBA00023224"/>
    </source>
</evidence>
<dbReference type="GO" id="GO:0006935">
    <property type="term" value="P:chemotaxis"/>
    <property type="evidence" value="ECO:0007669"/>
    <property type="project" value="InterPro"/>
</dbReference>
<comment type="similarity">
    <text evidence="1">Belongs to the hemerythrin family.</text>
</comment>
<dbReference type="InterPro" id="IPR012312">
    <property type="entry name" value="Hemerythrin-like"/>
</dbReference>
<keyword evidence="4 6" id="KW-0807">Transducer</keyword>
<sequence length="809" mass="87096">MFAFVKALGIKLKIIAGFAVVLVLLVAVSGLAARGFSQVKDQFEVYRQRVRVVAIARRLDRDAVELRRFVREYALTGIEADADRSEQIAQSMRGQIRDALEVIRSPERLQRTRDLSERFEAYMRNFDTIRRQRREQDRLVAEVLDPTGGRFSAQAAALREAAVASNDPALVASAVAIAEHGLLARLYANQMIGRRDAGFVPKARQEFAGLRGMLDRLGHRAKGGALAGPFGDVATLAPSYESAFERVATLATSTFDLVKASAEVAARFSEDTTFIRDSGVEDEHAIEIQAFETISSVQQLSLWLAVAGIALGTACAWWIGGLIARPVVGMTKAMRHLANGDTSVEIPGQGSGDEIGEMAKAMAVFKEQIIANERMRAEQEAQKRRAAEERRLALRKMADSFESQVGSVIEGVTSATVELQASSKQMAATADATSRQATAVAGAARDASANVQTVAAATEELASSIREITGQVDRTQVVARRADDAAKTTSEMIRKLSENVTSIGEIVALINNIASQTNLLALNATIEAARAGEAGRGFAVVASEVKGLAGQTARATDEIATKIALVQSGTADAVKAIGSITGVIGEMSEISGSVAAAVQEQTAATGEIARNVEQAAGGTQVVSHSIGDVEVAARETGGAAGQIDGAASELAQLAVRLKSEVTRFLDQVRSDKDKLRLANWDDTLLVGDREVDRHHREILEQMNSYFTRMIDGEGGAGAMEMLQVLDSSMRQHFTQEEALMARVGYPGLVEHRAVHERFLRDLAARGEALRSGRPEAGSAFFEFAAGWFKEHIQKQDKAIGEYMRQKRAA</sequence>
<evidence type="ECO:0000256" key="2">
    <source>
        <dbReference type="ARBA" id="ARBA00022723"/>
    </source>
</evidence>
<keyword evidence="7" id="KW-1133">Transmembrane helix</keyword>
<evidence type="ECO:0000259" key="8">
    <source>
        <dbReference type="PROSITE" id="PS50111"/>
    </source>
</evidence>
<keyword evidence="3" id="KW-0408">Iron</keyword>
<dbReference type="SMART" id="SM01358">
    <property type="entry name" value="HBM"/>
    <property type="match status" value="1"/>
</dbReference>
<dbReference type="InterPro" id="IPR004089">
    <property type="entry name" value="MCPsignal_dom"/>
</dbReference>
<dbReference type="CDD" id="cd12107">
    <property type="entry name" value="Hemerythrin"/>
    <property type="match status" value="1"/>
</dbReference>
<gene>
    <name evidence="11" type="ORF">F1189_04865</name>
</gene>
<feature type="transmembrane region" description="Helical" evidence="7">
    <location>
        <begin position="302"/>
        <end position="324"/>
    </location>
</feature>
<dbReference type="Pfam" id="PF12729">
    <property type="entry name" value="4HB_MCP_1"/>
    <property type="match status" value="1"/>
</dbReference>
<dbReference type="InterPro" id="IPR012827">
    <property type="entry name" value="Hemerythrin_metal-bd"/>
</dbReference>
<dbReference type="EMBL" id="VWPK01000006">
    <property type="protein sequence ID" value="KAA5613395.1"/>
    <property type="molecule type" value="Genomic_DNA"/>
</dbReference>
<dbReference type="GO" id="GO:0016020">
    <property type="term" value="C:membrane"/>
    <property type="evidence" value="ECO:0007669"/>
    <property type="project" value="InterPro"/>
</dbReference>
<keyword evidence="7" id="KW-0812">Transmembrane</keyword>
<dbReference type="Gene3D" id="1.10.287.950">
    <property type="entry name" value="Methyl-accepting chemotaxis protein"/>
    <property type="match status" value="1"/>
</dbReference>
<evidence type="ECO:0000256" key="5">
    <source>
        <dbReference type="ARBA" id="ARBA00029447"/>
    </source>
</evidence>
<keyword evidence="7" id="KW-0472">Membrane</keyword>
<dbReference type="Gene3D" id="6.10.340.10">
    <property type="match status" value="1"/>
</dbReference>
<dbReference type="OrthoDB" id="3378718at2"/>
<dbReference type="InterPro" id="IPR016131">
    <property type="entry name" value="Haemerythrin_Fe_BS"/>
</dbReference>
<protein>
    <submittedName>
        <fullName evidence="11">HAMP domain-containing protein</fullName>
    </submittedName>
</protein>
<comment type="caution">
    <text evidence="11">The sequence shown here is derived from an EMBL/GenBank/DDBJ whole genome shotgun (WGS) entry which is preliminary data.</text>
</comment>
<dbReference type="GO" id="GO:0004888">
    <property type="term" value="F:transmembrane signaling receptor activity"/>
    <property type="evidence" value="ECO:0007669"/>
    <property type="project" value="InterPro"/>
</dbReference>
<dbReference type="InterPro" id="IPR003660">
    <property type="entry name" value="HAMP_dom"/>
</dbReference>
<proteinExistence type="inferred from homology"/>
<feature type="domain" description="HBM" evidence="10">
    <location>
        <begin position="48"/>
        <end position="287"/>
    </location>
</feature>
<dbReference type="Proteomes" id="UP000325255">
    <property type="component" value="Unassembled WGS sequence"/>
</dbReference>
<dbReference type="Pfam" id="PF00015">
    <property type="entry name" value="MCPsignal"/>
    <property type="match status" value="1"/>
</dbReference>
<feature type="domain" description="HAMP" evidence="9">
    <location>
        <begin position="321"/>
        <end position="374"/>
    </location>
</feature>
<dbReference type="RefSeq" id="WP_150039506.1">
    <property type="nucleotide sequence ID" value="NZ_OW485601.1"/>
</dbReference>
<dbReference type="SMART" id="SM00283">
    <property type="entry name" value="MA"/>
    <property type="match status" value="1"/>
</dbReference>
<evidence type="ECO:0000313" key="11">
    <source>
        <dbReference type="EMBL" id="KAA5613395.1"/>
    </source>
</evidence>
<accession>A0A5M6J167</accession>
<dbReference type="SUPFAM" id="SSF47188">
    <property type="entry name" value="Hemerythrin-like"/>
    <property type="match status" value="1"/>
</dbReference>